<organism evidence="16 17">
    <name type="scientific">Moniliophthora roreri</name>
    <name type="common">Frosty pod rot fungus</name>
    <name type="synonym">Monilia roreri</name>
    <dbReference type="NCBI Taxonomy" id="221103"/>
    <lineage>
        <taxon>Eukaryota</taxon>
        <taxon>Fungi</taxon>
        <taxon>Dikarya</taxon>
        <taxon>Basidiomycota</taxon>
        <taxon>Agaricomycotina</taxon>
        <taxon>Agaricomycetes</taxon>
        <taxon>Agaricomycetidae</taxon>
        <taxon>Agaricales</taxon>
        <taxon>Marasmiineae</taxon>
        <taxon>Marasmiaceae</taxon>
        <taxon>Moniliophthora</taxon>
    </lineage>
</organism>
<feature type="signal peptide" evidence="15">
    <location>
        <begin position="1"/>
        <end position="17"/>
    </location>
</feature>
<protein>
    <recommendedName>
        <fullName evidence="3">deuterolysin</fullName>
        <ecNumber evidence="3">3.4.24.39</ecNumber>
    </recommendedName>
</protein>
<feature type="active site" evidence="12">
    <location>
        <position position="313"/>
    </location>
</feature>
<feature type="chain" id="PRO_5006901691" description="deuterolysin" evidence="15">
    <location>
        <begin position="18"/>
        <end position="360"/>
    </location>
</feature>
<evidence type="ECO:0000256" key="15">
    <source>
        <dbReference type="SAM" id="SignalP"/>
    </source>
</evidence>
<dbReference type="EMBL" id="LATX01002085">
    <property type="protein sequence ID" value="KTB34390.1"/>
    <property type="molecule type" value="Genomic_DNA"/>
</dbReference>
<feature type="binding site" evidence="13">
    <location>
        <position position="323"/>
    </location>
    <ligand>
        <name>Zn(2+)</name>
        <dbReference type="ChEBI" id="CHEBI:29105"/>
        <note>catalytic</note>
    </ligand>
</feature>
<dbReference type="Proteomes" id="UP000054988">
    <property type="component" value="Unassembled WGS sequence"/>
</dbReference>
<evidence type="ECO:0000256" key="13">
    <source>
        <dbReference type="PIRSR" id="PIRSR601384-2"/>
    </source>
</evidence>
<evidence type="ECO:0000256" key="7">
    <source>
        <dbReference type="ARBA" id="ARBA00022729"/>
    </source>
</evidence>
<sequence length="360" mass="38878">MFKSTFIALALVSTAFAGPTKRSNSLVVDVTGPAGPVSKPDELEFKATVKNTGSEAVKVLKYNTILDGSLPTRSFVVTKDGKEVPFTGVKPYVSLSDVDDSAYVIIPPGESVTVNHNVASLFDFASAGAGTYSFKPVTSFQIAGSEEKVSGFAESEQADVTSNAVAVNVTKQLEKPDILQKRARNICNNPAQNAFINAAYAEGKEMARASLAYMSNYPGSDLYRRYFKNNDPNTVAGVFNGVATENSAQRTIDCSDPYGYCSSRGWIAYALYAPPGNVYVCPPFFSQVPQNDLCTGATTVNNRNQRGAIILHELTHAISGTVDVNYGCPVDEQLNANDQLRNADNYNCFGAWVWQATRCR</sequence>
<dbReference type="eggNOG" id="ENOG502SGF5">
    <property type="taxonomic scope" value="Eukaryota"/>
</dbReference>
<dbReference type="SUPFAM" id="SSF55486">
    <property type="entry name" value="Metalloproteases ('zincins'), catalytic domain"/>
    <property type="match status" value="1"/>
</dbReference>
<dbReference type="InterPro" id="IPR024079">
    <property type="entry name" value="MetalloPept_cat_dom_sf"/>
</dbReference>
<keyword evidence="8" id="KW-0378">Hydrolase</keyword>
<keyword evidence="5" id="KW-0165">Cleavage on pair of basic residues</keyword>
<dbReference type="CDD" id="cd11008">
    <property type="entry name" value="M35_deuterolysin_like"/>
    <property type="match status" value="1"/>
</dbReference>
<evidence type="ECO:0000313" key="17">
    <source>
        <dbReference type="Proteomes" id="UP000054988"/>
    </source>
</evidence>
<feature type="binding site" evidence="13">
    <location>
        <position position="316"/>
    </location>
    <ligand>
        <name>Zn(2+)</name>
        <dbReference type="ChEBI" id="CHEBI:29105"/>
        <note>catalytic</note>
    </ligand>
</feature>
<keyword evidence="9 13" id="KW-0862">Zinc</keyword>
<dbReference type="PANTHER" id="PTHR37016">
    <property type="match status" value="1"/>
</dbReference>
<evidence type="ECO:0000256" key="4">
    <source>
        <dbReference type="ARBA" id="ARBA00022670"/>
    </source>
</evidence>
<evidence type="ECO:0000256" key="12">
    <source>
        <dbReference type="PIRSR" id="PIRSR601384-1"/>
    </source>
</evidence>
<gene>
    <name evidence="16" type="ORF">WG66_13038</name>
</gene>
<dbReference type="GO" id="GO:0046872">
    <property type="term" value="F:metal ion binding"/>
    <property type="evidence" value="ECO:0007669"/>
    <property type="project" value="UniProtKB-KW"/>
</dbReference>
<keyword evidence="4" id="KW-0645">Protease</keyword>
<evidence type="ECO:0000313" key="16">
    <source>
        <dbReference type="EMBL" id="KTB34390.1"/>
    </source>
</evidence>
<dbReference type="EC" id="3.4.24.39" evidence="3"/>
<evidence type="ECO:0000256" key="14">
    <source>
        <dbReference type="PIRSR" id="PIRSR601384-3"/>
    </source>
</evidence>
<dbReference type="Pfam" id="PF02102">
    <property type="entry name" value="Peptidase_M35"/>
    <property type="match status" value="1"/>
</dbReference>
<evidence type="ECO:0000256" key="6">
    <source>
        <dbReference type="ARBA" id="ARBA00022723"/>
    </source>
</evidence>
<evidence type="ECO:0000256" key="8">
    <source>
        <dbReference type="ARBA" id="ARBA00022801"/>
    </source>
</evidence>
<keyword evidence="10" id="KW-0482">Metalloprotease</keyword>
<evidence type="ECO:0000256" key="5">
    <source>
        <dbReference type="ARBA" id="ARBA00022685"/>
    </source>
</evidence>
<dbReference type="GO" id="GO:0004222">
    <property type="term" value="F:metalloendopeptidase activity"/>
    <property type="evidence" value="ECO:0007669"/>
    <property type="project" value="InterPro"/>
</dbReference>
<proteinExistence type="inferred from homology"/>
<dbReference type="Gene3D" id="2.60.40.2970">
    <property type="match status" value="1"/>
</dbReference>
<comment type="similarity">
    <text evidence="2">Belongs to the peptidase M35 family.</text>
</comment>
<evidence type="ECO:0000256" key="3">
    <source>
        <dbReference type="ARBA" id="ARBA00012431"/>
    </source>
</evidence>
<name>A0A0W0FDK9_MONRR</name>
<feature type="disulfide bond" evidence="14">
    <location>
        <begin position="187"/>
        <end position="254"/>
    </location>
</feature>
<evidence type="ECO:0000256" key="9">
    <source>
        <dbReference type="ARBA" id="ARBA00022833"/>
    </source>
</evidence>
<evidence type="ECO:0000256" key="2">
    <source>
        <dbReference type="ARBA" id="ARBA00010279"/>
    </source>
</evidence>
<feature type="binding site" evidence="13">
    <location>
        <position position="312"/>
    </location>
    <ligand>
        <name>Zn(2+)</name>
        <dbReference type="ChEBI" id="CHEBI:29105"/>
        <note>catalytic</note>
    </ligand>
</feature>
<evidence type="ECO:0000256" key="11">
    <source>
        <dbReference type="ARBA" id="ARBA00023145"/>
    </source>
</evidence>
<evidence type="ECO:0000256" key="10">
    <source>
        <dbReference type="ARBA" id="ARBA00023049"/>
    </source>
</evidence>
<dbReference type="Gene3D" id="3.40.390.10">
    <property type="entry name" value="Collagenase (Catalytic Domain)"/>
    <property type="match status" value="1"/>
</dbReference>
<comment type="caution">
    <text evidence="16">The sequence shown here is derived from an EMBL/GenBank/DDBJ whole genome shotgun (WGS) entry which is preliminary data.</text>
</comment>
<dbReference type="PANTHER" id="PTHR37016:SF3">
    <property type="entry name" value="NEUTRAL PROTEASE 2-RELATED"/>
    <property type="match status" value="1"/>
</dbReference>
<feature type="disulfide bond" evidence="14">
    <location>
        <begin position="261"/>
        <end position="281"/>
    </location>
</feature>
<comment type="cofactor">
    <cofactor evidence="13">
        <name>Zn(2+)</name>
        <dbReference type="ChEBI" id="CHEBI:29105"/>
    </cofactor>
    <text evidence="13">Binds 1 zinc ion per subunit.</text>
</comment>
<dbReference type="InterPro" id="IPR001384">
    <property type="entry name" value="Peptidase_M35"/>
</dbReference>
<dbReference type="GO" id="GO:0006508">
    <property type="term" value="P:proteolysis"/>
    <property type="evidence" value="ECO:0007669"/>
    <property type="project" value="UniProtKB-KW"/>
</dbReference>
<dbReference type="AlphaFoldDB" id="A0A0W0FDK9"/>
<keyword evidence="7 15" id="KW-0732">Signal</keyword>
<evidence type="ECO:0000256" key="1">
    <source>
        <dbReference type="ARBA" id="ARBA00001187"/>
    </source>
</evidence>
<keyword evidence="6 13" id="KW-0479">Metal-binding</keyword>
<reference evidence="16 17" key="1">
    <citation type="submission" date="2015-12" db="EMBL/GenBank/DDBJ databases">
        <title>Draft genome sequence of Moniliophthora roreri, the causal agent of frosty pod rot of cacao.</title>
        <authorList>
            <person name="Aime M.C."/>
            <person name="Diaz-Valderrama J.R."/>
            <person name="Kijpornyongpan T."/>
            <person name="Phillips-Mora W."/>
        </authorList>
    </citation>
    <scope>NUCLEOTIDE SEQUENCE [LARGE SCALE GENOMIC DNA]</scope>
    <source>
        <strain evidence="16 17">MCA 2952</strain>
    </source>
</reference>
<keyword evidence="11" id="KW-0865">Zymogen</keyword>
<dbReference type="InterPro" id="IPR050414">
    <property type="entry name" value="Fungal_M35_metalloproteases"/>
</dbReference>
<comment type="catalytic activity">
    <reaction evidence="1">
        <text>Preferential cleavage of bonds with hydrophobic residues in P1'. Also 3-Asn-|-Gln-4 and 8-Gly-|-Ser-9 bonds in insulin B chain.</text>
        <dbReference type="EC" id="3.4.24.39"/>
    </reaction>
</comment>
<accession>A0A0W0FDK9</accession>